<dbReference type="AlphaFoldDB" id="A0AAF0YE76"/>
<gene>
    <name evidence="7" type="primary">ZNF830</name>
    <name evidence="7" type="ORF">LOC62_04G005666</name>
</gene>
<dbReference type="GO" id="GO:0033260">
    <property type="term" value="P:nuclear DNA replication"/>
    <property type="evidence" value="ECO:0007669"/>
    <property type="project" value="TreeGrafter"/>
</dbReference>
<dbReference type="GO" id="GO:0044773">
    <property type="term" value="P:mitotic DNA damage checkpoint signaling"/>
    <property type="evidence" value="ECO:0007669"/>
    <property type="project" value="TreeGrafter"/>
</dbReference>
<comment type="subcellular location">
    <subcellularLocation>
        <location evidence="1">Nucleus</location>
    </subcellularLocation>
</comment>
<dbReference type="GO" id="GO:0033314">
    <property type="term" value="P:mitotic DNA replication checkpoint signaling"/>
    <property type="evidence" value="ECO:0007669"/>
    <property type="project" value="TreeGrafter"/>
</dbReference>
<evidence type="ECO:0000256" key="4">
    <source>
        <dbReference type="ARBA" id="ARBA00022833"/>
    </source>
</evidence>
<feature type="region of interest" description="Disordered" evidence="6">
    <location>
        <begin position="48"/>
        <end position="171"/>
    </location>
</feature>
<feature type="compositionally biased region" description="Basic and acidic residues" evidence="6">
    <location>
        <begin position="54"/>
        <end position="86"/>
    </location>
</feature>
<feature type="compositionally biased region" description="Acidic residues" evidence="6">
    <location>
        <begin position="136"/>
        <end position="152"/>
    </location>
</feature>
<proteinExistence type="predicted"/>
<feature type="compositionally biased region" description="Pro residues" evidence="6">
    <location>
        <begin position="121"/>
        <end position="130"/>
    </location>
</feature>
<dbReference type="RefSeq" id="XP_062628196.1">
    <property type="nucleotide sequence ID" value="XM_062772212.1"/>
</dbReference>
<keyword evidence="5" id="KW-0539">Nucleus</keyword>
<name>A0AAF0YE76_9TREE</name>
<organism evidence="7 8">
    <name type="scientific">Vanrija pseudolonga</name>
    <dbReference type="NCBI Taxonomy" id="143232"/>
    <lineage>
        <taxon>Eukaryota</taxon>
        <taxon>Fungi</taxon>
        <taxon>Dikarya</taxon>
        <taxon>Basidiomycota</taxon>
        <taxon>Agaricomycotina</taxon>
        <taxon>Tremellomycetes</taxon>
        <taxon>Trichosporonales</taxon>
        <taxon>Trichosporonaceae</taxon>
        <taxon>Vanrija</taxon>
    </lineage>
</organism>
<dbReference type="PANTHER" id="PTHR13278">
    <property type="entry name" value="ZINC FINGER PROTEIN 830"/>
    <property type="match status" value="1"/>
</dbReference>
<feature type="compositionally biased region" description="Basic and acidic residues" evidence="6">
    <location>
        <begin position="216"/>
        <end position="226"/>
    </location>
</feature>
<keyword evidence="4" id="KW-0862">Zinc</keyword>
<dbReference type="GO" id="GO:0005681">
    <property type="term" value="C:spliceosomal complex"/>
    <property type="evidence" value="ECO:0007669"/>
    <property type="project" value="InterPro"/>
</dbReference>
<dbReference type="PANTHER" id="PTHR13278:SF0">
    <property type="entry name" value="ZINC FINGER PROTEIN 830"/>
    <property type="match status" value="1"/>
</dbReference>
<accession>A0AAF0YE76</accession>
<keyword evidence="8" id="KW-1185">Reference proteome</keyword>
<reference evidence="7" key="1">
    <citation type="submission" date="2023-10" db="EMBL/GenBank/DDBJ databases">
        <authorList>
            <person name="Noh H."/>
        </authorList>
    </citation>
    <scope>NUCLEOTIDE SEQUENCE</scope>
    <source>
        <strain evidence="7">DUCC4014</strain>
    </source>
</reference>
<evidence type="ECO:0000256" key="5">
    <source>
        <dbReference type="ARBA" id="ARBA00023242"/>
    </source>
</evidence>
<feature type="compositionally biased region" description="Low complexity" evidence="6">
    <location>
        <begin position="153"/>
        <end position="167"/>
    </location>
</feature>
<keyword evidence="3" id="KW-0863">Zinc-finger</keyword>
<evidence type="ECO:0000313" key="7">
    <source>
        <dbReference type="EMBL" id="WOO82164.1"/>
    </source>
</evidence>
<dbReference type="GO" id="GO:0008270">
    <property type="term" value="F:zinc ion binding"/>
    <property type="evidence" value="ECO:0007669"/>
    <property type="project" value="UniProtKB-KW"/>
</dbReference>
<evidence type="ECO:0000313" key="8">
    <source>
        <dbReference type="Proteomes" id="UP000827549"/>
    </source>
</evidence>
<evidence type="ECO:0000256" key="2">
    <source>
        <dbReference type="ARBA" id="ARBA00022723"/>
    </source>
</evidence>
<feature type="region of interest" description="Disordered" evidence="6">
    <location>
        <begin position="196"/>
        <end position="226"/>
    </location>
</feature>
<dbReference type="Proteomes" id="UP000827549">
    <property type="component" value="Chromosome 4"/>
</dbReference>
<evidence type="ECO:0000256" key="1">
    <source>
        <dbReference type="ARBA" id="ARBA00004123"/>
    </source>
</evidence>
<dbReference type="GO" id="GO:0003676">
    <property type="term" value="F:nucleic acid binding"/>
    <property type="evidence" value="ECO:0007669"/>
    <property type="project" value="InterPro"/>
</dbReference>
<protein>
    <submittedName>
        <fullName evidence="7">Zinc finger protein</fullName>
    </submittedName>
</protein>
<evidence type="ECO:0000256" key="6">
    <source>
        <dbReference type="SAM" id="MobiDB-lite"/>
    </source>
</evidence>
<keyword evidence="2" id="KW-0479">Metal-binding</keyword>
<dbReference type="EMBL" id="CP086717">
    <property type="protein sequence ID" value="WOO82164.1"/>
    <property type="molecule type" value="Genomic_DNA"/>
</dbReference>
<evidence type="ECO:0000256" key="3">
    <source>
        <dbReference type="ARBA" id="ARBA00022771"/>
    </source>
</evidence>
<dbReference type="GeneID" id="87808894"/>
<feature type="compositionally biased region" description="Acidic residues" evidence="6">
    <location>
        <begin position="202"/>
        <end position="215"/>
    </location>
</feature>
<dbReference type="InterPro" id="IPR040050">
    <property type="entry name" value="ZNF830-like"/>
</dbReference>
<sequence length="270" mass="28603">MDAKSLLRARKATARVEHPHASYTAAGQLRCAICAVPVNQWDAHLLTKQHRQSAAREKAQAEKAAKAKRRSEAEREEGAKRAKVEQEGDSDDDDAGPSLPAGFFSAGNKPSVGEEEDAAGPTPPPAPAAPKPTGDAELDDFLASLNDDDDDAPAPAQPAAPAAAAAPARRKGLAYKKTEEAPGVASYAAAPVLLANGAANEDAAEPEPEEPEESEAEKRARLEREEREEIVARLEDEQRAQEDADSRVVALKARMEALKKRRAAGAGKKA</sequence>